<feature type="domain" description="Thioredoxin" evidence="1">
    <location>
        <begin position="53"/>
        <end position="193"/>
    </location>
</feature>
<dbReference type="InterPro" id="IPR036249">
    <property type="entry name" value="Thioredoxin-like_sf"/>
</dbReference>
<protein>
    <submittedName>
        <fullName evidence="2">TlpA family protein disulfide reductase</fullName>
    </submittedName>
</protein>
<dbReference type="Proteomes" id="UP000613193">
    <property type="component" value="Unassembled WGS sequence"/>
</dbReference>
<dbReference type="SUPFAM" id="SSF52833">
    <property type="entry name" value="Thioredoxin-like"/>
    <property type="match status" value="1"/>
</dbReference>
<comment type="caution">
    <text evidence="2">The sequence shown here is derived from an EMBL/GenBank/DDBJ whole genome shotgun (WGS) entry which is preliminary data.</text>
</comment>
<dbReference type="RefSeq" id="WP_200063580.1">
    <property type="nucleotide sequence ID" value="NZ_JAEHFW010000001.1"/>
</dbReference>
<organism evidence="2 3">
    <name type="scientific">Mucilaginibacter segetis</name>
    <dbReference type="NCBI Taxonomy" id="2793071"/>
    <lineage>
        <taxon>Bacteria</taxon>
        <taxon>Pseudomonadati</taxon>
        <taxon>Bacteroidota</taxon>
        <taxon>Sphingobacteriia</taxon>
        <taxon>Sphingobacteriales</taxon>
        <taxon>Sphingobacteriaceae</taxon>
        <taxon>Mucilaginibacter</taxon>
    </lineage>
</organism>
<dbReference type="PANTHER" id="PTHR42852">
    <property type="entry name" value="THIOL:DISULFIDE INTERCHANGE PROTEIN DSBE"/>
    <property type="match status" value="1"/>
</dbReference>
<dbReference type="CDD" id="cd02966">
    <property type="entry name" value="TlpA_like_family"/>
    <property type="match status" value="1"/>
</dbReference>
<dbReference type="PANTHER" id="PTHR42852:SF17">
    <property type="entry name" value="THIOREDOXIN-LIKE PROTEIN HI_1115"/>
    <property type="match status" value="1"/>
</dbReference>
<dbReference type="AlphaFoldDB" id="A0A934ULR0"/>
<reference evidence="2" key="1">
    <citation type="submission" date="2020-12" db="EMBL/GenBank/DDBJ databases">
        <title>Bacterial novel species Mucilaginibacter sp. SD-g isolated from soil.</title>
        <authorList>
            <person name="Jung H.-Y."/>
        </authorList>
    </citation>
    <scope>NUCLEOTIDE SEQUENCE</scope>
    <source>
        <strain evidence="2">SD-g</strain>
    </source>
</reference>
<accession>A0A934ULR0</accession>
<proteinExistence type="predicted"/>
<gene>
    <name evidence="2" type="ORF">I5M19_02170</name>
</gene>
<dbReference type="PROSITE" id="PS51352">
    <property type="entry name" value="THIOREDOXIN_2"/>
    <property type="match status" value="1"/>
</dbReference>
<evidence type="ECO:0000259" key="1">
    <source>
        <dbReference type="PROSITE" id="PS51352"/>
    </source>
</evidence>
<dbReference type="InterPro" id="IPR050553">
    <property type="entry name" value="Thioredoxin_ResA/DsbE_sf"/>
</dbReference>
<name>A0A934ULR0_9SPHI</name>
<evidence type="ECO:0000313" key="3">
    <source>
        <dbReference type="Proteomes" id="UP000613193"/>
    </source>
</evidence>
<evidence type="ECO:0000313" key="2">
    <source>
        <dbReference type="EMBL" id="MBK0378097.1"/>
    </source>
</evidence>
<keyword evidence="3" id="KW-1185">Reference proteome</keyword>
<dbReference type="Pfam" id="PF08534">
    <property type="entry name" value="Redoxin"/>
    <property type="match status" value="1"/>
</dbReference>
<dbReference type="Gene3D" id="3.40.30.10">
    <property type="entry name" value="Glutaredoxin"/>
    <property type="match status" value="1"/>
</dbReference>
<dbReference type="InterPro" id="IPR013766">
    <property type="entry name" value="Thioredoxin_domain"/>
</dbReference>
<dbReference type="GO" id="GO:0016491">
    <property type="term" value="F:oxidoreductase activity"/>
    <property type="evidence" value="ECO:0007669"/>
    <property type="project" value="InterPro"/>
</dbReference>
<dbReference type="EMBL" id="JAEHFW010000001">
    <property type="protein sequence ID" value="MBK0378097.1"/>
    <property type="molecule type" value="Genomic_DNA"/>
</dbReference>
<sequence>MYKKIFSKGNLINLLLVVIFLVIFFNPSAKALLIRGLMQVGLFQPDLESPSPDVLSQNIPDMIFEDVNGNVIHLGDEKNKVIFVNFWATWCPPCIAEMPSINTLHNKLKSNKNILFLMVDVDHHLNKSVEFMKNHNYPLPVYQTDSNMPPNIFGGTIPTTLIIDKGGKIIYQHNGAADYDSQKMVDYLDLLSKQ</sequence>
<dbReference type="InterPro" id="IPR013740">
    <property type="entry name" value="Redoxin"/>
</dbReference>